<evidence type="ECO:0000313" key="10">
    <source>
        <dbReference type="EMBL" id="VEG48061.1"/>
    </source>
</evidence>
<protein>
    <submittedName>
        <fullName evidence="10">Phosphonate ABC transporter inner membrane subunit</fullName>
    </submittedName>
</protein>
<dbReference type="SUPFAM" id="SSF161098">
    <property type="entry name" value="MetI-like"/>
    <property type="match status" value="2"/>
</dbReference>
<keyword evidence="11" id="KW-1185">Reference proteome</keyword>
<dbReference type="EMBL" id="LR134355">
    <property type="protein sequence ID" value="VEG48061.1"/>
    <property type="molecule type" value="Genomic_DNA"/>
</dbReference>
<evidence type="ECO:0000256" key="7">
    <source>
        <dbReference type="RuleBase" id="RU363032"/>
    </source>
</evidence>
<proteinExistence type="inferred from homology"/>
<dbReference type="AlphaFoldDB" id="A0A3S4RMS7"/>
<dbReference type="GO" id="GO:0005886">
    <property type="term" value="C:plasma membrane"/>
    <property type="evidence" value="ECO:0007669"/>
    <property type="project" value="UniProtKB-SubCell"/>
</dbReference>
<evidence type="ECO:0000313" key="11">
    <source>
        <dbReference type="Proteomes" id="UP000282551"/>
    </source>
</evidence>
<evidence type="ECO:0000256" key="5">
    <source>
        <dbReference type="ARBA" id="ARBA00022989"/>
    </source>
</evidence>
<organism evidence="10 11">
    <name type="scientific">Mycolicibacterium chitae</name>
    <name type="common">Mycobacterium chitae</name>
    <dbReference type="NCBI Taxonomy" id="1792"/>
    <lineage>
        <taxon>Bacteria</taxon>
        <taxon>Bacillati</taxon>
        <taxon>Actinomycetota</taxon>
        <taxon>Actinomycetes</taxon>
        <taxon>Mycobacteriales</taxon>
        <taxon>Mycobacteriaceae</taxon>
        <taxon>Mycolicibacterium</taxon>
    </lineage>
</organism>
<accession>A0A3S4RMS7</accession>
<keyword evidence="5 7" id="KW-1133">Transmembrane helix</keyword>
<keyword evidence="6 7" id="KW-0472">Membrane</keyword>
<feature type="transmembrane region" description="Helical" evidence="7">
    <location>
        <begin position="324"/>
        <end position="345"/>
    </location>
</feature>
<feature type="domain" description="ABC transmembrane type-1" evidence="9">
    <location>
        <begin position="85"/>
        <end position="268"/>
    </location>
</feature>
<keyword evidence="4 7" id="KW-0812">Transmembrane</keyword>
<evidence type="ECO:0000256" key="8">
    <source>
        <dbReference type="SAM" id="MobiDB-lite"/>
    </source>
</evidence>
<dbReference type="PANTHER" id="PTHR30043">
    <property type="entry name" value="PHOSPHONATES TRANSPORT SYSTEM PERMEASE PROTEIN"/>
    <property type="match status" value="1"/>
</dbReference>
<dbReference type="GO" id="GO:0015416">
    <property type="term" value="F:ABC-type phosphonate transporter activity"/>
    <property type="evidence" value="ECO:0007669"/>
    <property type="project" value="InterPro"/>
</dbReference>
<dbReference type="InterPro" id="IPR035906">
    <property type="entry name" value="MetI-like_sf"/>
</dbReference>
<feature type="transmembrane region" description="Helical" evidence="7">
    <location>
        <begin position="544"/>
        <end position="564"/>
    </location>
</feature>
<evidence type="ECO:0000256" key="1">
    <source>
        <dbReference type="ARBA" id="ARBA00004651"/>
    </source>
</evidence>
<dbReference type="InterPro" id="IPR005769">
    <property type="entry name" value="PhnE/PtxC"/>
</dbReference>
<feature type="transmembrane region" description="Helical" evidence="7">
    <location>
        <begin position="218"/>
        <end position="238"/>
    </location>
</feature>
<feature type="region of interest" description="Disordered" evidence="8">
    <location>
        <begin position="1"/>
        <end position="21"/>
    </location>
</feature>
<reference evidence="10 11" key="1">
    <citation type="submission" date="2018-12" db="EMBL/GenBank/DDBJ databases">
        <authorList>
            <consortium name="Pathogen Informatics"/>
        </authorList>
    </citation>
    <scope>NUCLEOTIDE SEQUENCE [LARGE SCALE GENOMIC DNA]</scope>
    <source>
        <strain evidence="10 11">NCTC10485</strain>
    </source>
</reference>
<comment type="subcellular location">
    <subcellularLocation>
        <location evidence="1 7">Cell membrane</location>
        <topology evidence="1 7">Multi-pass membrane protein</topology>
    </subcellularLocation>
</comment>
<dbReference type="NCBIfam" id="TIGR01097">
    <property type="entry name" value="PhnE"/>
    <property type="match status" value="2"/>
</dbReference>
<evidence type="ECO:0000256" key="4">
    <source>
        <dbReference type="ARBA" id="ARBA00022692"/>
    </source>
</evidence>
<keyword evidence="3" id="KW-1003">Cell membrane</keyword>
<dbReference type="Gene3D" id="1.10.3720.10">
    <property type="entry name" value="MetI-like"/>
    <property type="match status" value="2"/>
</dbReference>
<feature type="transmembrane region" description="Helical" evidence="7">
    <location>
        <begin position="513"/>
        <end position="532"/>
    </location>
</feature>
<name>A0A3S4RMS7_MYCCI</name>
<evidence type="ECO:0000259" key="9">
    <source>
        <dbReference type="PROSITE" id="PS50928"/>
    </source>
</evidence>
<dbReference type="Proteomes" id="UP000282551">
    <property type="component" value="Chromosome"/>
</dbReference>
<feature type="transmembrane region" description="Helical" evidence="7">
    <location>
        <begin position="89"/>
        <end position="112"/>
    </location>
</feature>
<evidence type="ECO:0000256" key="3">
    <source>
        <dbReference type="ARBA" id="ARBA00022475"/>
    </source>
</evidence>
<comment type="similarity">
    <text evidence="7">Belongs to the binding-protein-dependent transport system permease family.</text>
</comment>
<feature type="transmembrane region" description="Helical" evidence="7">
    <location>
        <begin position="250"/>
        <end position="271"/>
    </location>
</feature>
<evidence type="ECO:0000256" key="2">
    <source>
        <dbReference type="ARBA" id="ARBA00022448"/>
    </source>
</evidence>
<sequence length="569" mass="59417">MITISALPQRDGESHFAVPRRPGPSPNTIAVTLVLLGLLAAAVWSTIDLGINVASLIDSIDNAMAFTARMFPLDFPPLRELTGLILETLAIVILATVLAVLISLPIALAAAWNTTSGNVSRGTARVVIVLARAIPDLILAVFFFRVFGLGALPGILAMGLHSVGMIGKLYADAIESLDNGPQEAIRAAGGGRWQQIIGGILPPLLPQLIATALHRFDINLRTSIILGYVGVGGLGLAISDALRSLNYQRGMALALIVLLLCIGTELISGAVRTAIMSGGTGSAAAGGPVTWADKVSRNWVSRGPGAPPAVRDIPPWTVDRIRRFLSIAAVAVIIALSIAGAEFSWQSFTFGLENLPNTLSLFFPPGDGGILPELLAQMLVTVQIALAATLLGTIVAIPIGILAARNVIAHRGIHTFFRVLIVCVRGIPELIVAIIFVVITGLGGVAGTLALALGAVGLLSKLIADSLEETDTGPQDAIRTNGGTAAQVFFAATVRQAAPAFVAHIMYLLDTNIRAATLLGIVGAGGIGFYLLNASRVMQFDVVTTIVLIILVVVLAVEALSIWVRRAVR</sequence>
<feature type="domain" description="ABC transmembrane type-1" evidence="9">
    <location>
        <begin position="378"/>
        <end position="561"/>
    </location>
</feature>
<keyword evidence="2 7" id="KW-0813">Transport</keyword>
<dbReference type="CDD" id="cd06261">
    <property type="entry name" value="TM_PBP2"/>
    <property type="match status" value="1"/>
</dbReference>
<feature type="transmembrane region" description="Helical" evidence="7">
    <location>
        <begin position="384"/>
        <end position="404"/>
    </location>
</feature>
<dbReference type="Pfam" id="PF00528">
    <property type="entry name" value="BPD_transp_1"/>
    <property type="match status" value="2"/>
</dbReference>
<dbReference type="InterPro" id="IPR000515">
    <property type="entry name" value="MetI-like"/>
</dbReference>
<evidence type="ECO:0000256" key="6">
    <source>
        <dbReference type="ARBA" id="ARBA00023136"/>
    </source>
</evidence>
<feature type="transmembrane region" description="Helical" evidence="7">
    <location>
        <begin position="485"/>
        <end position="507"/>
    </location>
</feature>
<dbReference type="PROSITE" id="PS50928">
    <property type="entry name" value="ABC_TM1"/>
    <property type="match status" value="2"/>
</dbReference>
<gene>
    <name evidence="10" type="primary">phnE_2</name>
    <name evidence="10" type="ORF">NCTC10485_02354</name>
</gene>
<feature type="transmembrane region" description="Helical" evidence="7">
    <location>
        <begin position="29"/>
        <end position="47"/>
    </location>
</feature>
<dbReference type="PANTHER" id="PTHR30043:SF1">
    <property type="entry name" value="ABC TRANSPORT SYSTEM PERMEASE PROTEIN P69"/>
    <property type="match status" value="1"/>
</dbReference>